<sequence>MRSIINNTKCAGVVNCKQKNINSVLLCQSDTGVSLNHIYVTNTTLIKLSAGSLNIASSWNEVLNCSGECLILIEKNQTLSISCSEIDNHLDFKVIDIPYNLMSKMYSLFLSESKPGTMLNMKKDISSRMLSSPLSPGMNEAFDNVFDCLRKVERSECGDCTGCHSESEGSPLDFTLMFLLSAFTTHEDGIGILSRTLKSSLREKTFNIINSDPSRHWNLDDVAMNLYMSRSTLKRKLAAEGTSFSEIYLNARMHRAARLLRTGDHNINQVAVMCGYNRPSFFITTFRKYFQMTPYTFMKLTNH</sequence>
<dbReference type="KEGG" id="sbg:SBG_2199"/>
<dbReference type="PROSITE" id="PS01124">
    <property type="entry name" value="HTH_ARAC_FAMILY_2"/>
    <property type="match status" value="1"/>
</dbReference>
<evidence type="ECO:0000259" key="4">
    <source>
        <dbReference type="PROSITE" id="PS01124"/>
    </source>
</evidence>
<dbReference type="AlphaFoldDB" id="A0A0K0HCY4"/>
<dbReference type="Gene3D" id="1.10.10.60">
    <property type="entry name" value="Homeodomain-like"/>
    <property type="match status" value="1"/>
</dbReference>
<dbReference type="PANTHER" id="PTHR47894:SF4">
    <property type="entry name" value="HTH-TYPE TRANSCRIPTIONAL REGULATOR GADX"/>
    <property type="match status" value="1"/>
</dbReference>
<evidence type="ECO:0000313" key="6">
    <source>
        <dbReference type="Proteomes" id="UP000000289"/>
    </source>
</evidence>
<evidence type="ECO:0000256" key="2">
    <source>
        <dbReference type="ARBA" id="ARBA00023125"/>
    </source>
</evidence>
<gene>
    <name evidence="5" type="ordered locus">SBG_2199</name>
</gene>
<dbReference type="InterPro" id="IPR018062">
    <property type="entry name" value="HTH_AraC-typ_CS"/>
</dbReference>
<keyword evidence="3" id="KW-0804">Transcription</keyword>
<keyword evidence="1" id="KW-0805">Transcription regulation</keyword>
<dbReference type="RefSeq" id="WP_001256593.1">
    <property type="nucleotide sequence ID" value="NC_015761.1"/>
</dbReference>
<dbReference type="InterPro" id="IPR009057">
    <property type="entry name" value="Homeodomain-like_sf"/>
</dbReference>
<dbReference type="EMBL" id="FR877557">
    <property type="protein sequence ID" value="CCC31257.1"/>
    <property type="molecule type" value="Genomic_DNA"/>
</dbReference>
<keyword evidence="2" id="KW-0238">DNA-binding</keyword>
<proteinExistence type="predicted"/>
<name>A0A0K0HCY4_SALBC</name>
<dbReference type="GeneID" id="44981195"/>
<feature type="domain" description="HTH araC/xylS-type" evidence="4">
    <location>
        <begin position="203"/>
        <end position="300"/>
    </location>
</feature>
<dbReference type="PANTHER" id="PTHR47894">
    <property type="entry name" value="HTH-TYPE TRANSCRIPTIONAL REGULATOR GADX"/>
    <property type="match status" value="1"/>
</dbReference>
<reference evidence="5 6" key="1">
    <citation type="journal article" date="2011" name="PLoS Pathog.">
        <title>Salmonella bongori provides insights into the evolution of the Salmonellae.</title>
        <authorList>
            <person name="Fookes M."/>
            <person name="Schroeder G.N."/>
            <person name="Langridge G.C."/>
            <person name="Blondel C.J."/>
            <person name="Mammina C."/>
            <person name="Connor T.R."/>
            <person name="Seth-Smith H."/>
            <person name="Vernikos G.S."/>
            <person name="Robinson K.S."/>
            <person name="Sanders M."/>
            <person name="Petty N.K."/>
            <person name="Kingsley R.A."/>
            <person name="Baumler A.J."/>
            <person name="Nuccio S.P."/>
            <person name="Contreras I."/>
            <person name="Santiviago C.A."/>
            <person name="Maskell D."/>
            <person name="Barrow P."/>
            <person name="Humphrey T."/>
            <person name="Nastasi A."/>
            <person name="Roberts M."/>
            <person name="Frankel G."/>
            <person name="Parkhill J."/>
            <person name="Dougan G."/>
            <person name="Thomson N.R."/>
        </authorList>
    </citation>
    <scope>NUCLEOTIDE SEQUENCE [LARGE SCALE GENOMIC DNA]</scope>
    <source>
        <strain evidence="6">ATCC 43975 / DSM 13772 / NCTC 12419</strain>
    </source>
</reference>
<accession>A0A0K0HCY4</accession>
<dbReference type="GO" id="GO:0000976">
    <property type="term" value="F:transcription cis-regulatory region binding"/>
    <property type="evidence" value="ECO:0007669"/>
    <property type="project" value="TreeGrafter"/>
</dbReference>
<dbReference type="Pfam" id="PF12833">
    <property type="entry name" value="HTH_18"/>
    <property type="match status" value="1"/>
</dbReference>
<dbReference type="PROSITE" id="PS00041">
    <property type="entry name" value="HTH_ARAC_FAMILY_1"/>
    <property type="match status" value="1"/>
</dbReference>
<protein>
    <submittedName>
        <fullName evidence="5">AraC-family transcriptional regulator</fullName>
    </submittedName>
</protein>
<dbReference type="Proteomes" id="UP000000289">
    <property type="component" value="Chromosome"/>
</dbReference>
<dbReference type="SMART" id="SM00342">
    <property type="entry name" value="HTH_ARAC"/>
    <property type="match status" value="1"/>
</dbReference>
<dbReference type="eggNOG" id="COG2207">
    <property type="taxonomic scope" value="Bacteria"/>
</dbReference>
<dbReference type="SUPFAM" id="SSF46689">
    <property type="entry name" value="Homeodomain-like"/>
    <property type="match status" value="1"/>
</dbReference>
<dbReference type="InterPro" id="IPR018060">
    <property type="entry name" value="HTH_AraC"/>
</dbReference>
<organism evidence="5 6">
    <name type="scientific">Salmonella bongori (strain ATCC 43975 / DSM 13772 / NCTC 12419)</name>
    <dbReference type="NCBI Taxonomy" id="218493"/>
    <lineage>
        <taxon>Bacteria</taxon>
        <taxon>Pseudomonadati</taxon>
        <taxon>Pseudomonadota</taxon>
        <taxon>Gammaproteobacteria</taxon>
        <taxon>Enterobacterales</taxon>
        <taxon>Enterobacteriaceae</taxon>
        <taxon>Salmonella</taxon>
    </lineage>
</organism>
<evidence type="ECO:0000256" key="1">
    <source>
        <dbReference type="ARBA" id="ARBA00023015"/>
    </source>
</evidence>
<dbReference type="GO" id="GO:0003700">
    <property type="term" value="F:DNA-binding transcription factor activity"/>
    <property type="evidence" value="ECO:0007669"/>
    <property type="project" value="InterPro"/>
</dbReference>
<evidence type="ECO:0000313" key="5">
    <source>
        <dbReference type="EMBL" id="CCC31257.1"/>
    </source>
</evidence>
<evidence type="ECO:0000256" key="3">
    <source>
        <dbReference type="ARBA" id="ARBA00023163"/>
    </source>
</evidence>
<dbReference type="GO" id="GO:0005829">
    <property type="term" value="C:cytosol"/>
    <property type="evidence" value="ECO:0007669"/>
    <property type="project" value="TreeGrafter"/>
</dbReference>